<accession>A0A371DCD6</accession>
<sequence length="380" mass="42358">MPVAPVDDRGTVLYYEDMGPPPGSTAYTTLVLVHGAGFHGAAQASFRRMIPFAAEHNLRFITPNLRDYPGSTSYTQQELDDLSSPGREQQERALRARALELATFLQWLIQTGDIAPIRSTPEGERDTGGISLLSWSAGNCQTMGLLAYADQLSKEPRNLLGAYLRSYVLYDVIMTCAEPSLASTGGPVPAGLQAIKATREPWMSLDDLNRAFSLSVSAYYPPFTFPQSIDPLPSYPPRLALHEESDHLARGLTPTTSRMTREELRDVVQVEVIDTYGSQNLLRQLNLAIYKANVERALFDRRYTVGDVLEEVWPALGVHVVWCDMSVGDCVWASVLLHHRHAAADPEWRRPMTVHKLAGANHFVHWEEPERFVKMLAGII</sequence>
<dbReference type="Gene3D" id="3.40.50.1820">
    <property type="entry name" value="alpha/beta hydrolase"/>
    <property type="match status" value="1"/>
</dbReference>
<dbReference type="EMBL" id="KZ857400">
    <property type="protein sequence ID" value="RDX50215.1"/>
    <property type="molecule type" value="Genomic_DNA"/>
</dbReference>
<proteinExistence type="predicted"/>
<dbReference type="InterPro" id="IPR029058">
    <property type="entry name" value="AB_hydrolase_fold"/>
</dbReference>
<dbReference type="AlphaFoldDB" id="A0A371DCD6"/>
<gene>
    <name evidence="2" type="ORF">OH76DRAFT_1417916</name>
</gene>
<name>A0A371DCD6_9APHY</name>
<reference evidence="2 3" key="1">
    <citation type="journal article" date="2018" name="Biotechnol. Biofuels">
        <title>Integrative visual omics of the white-rot fungus Polyporus brumalis exposes the biotechnological potential of its oxidative enzymes for delignifying raw plant biomass.</title>
        <authorList>
            <person name="Miyauchi S."/>
            <person name="Rancon A."/>
            <person name="Drula E."/>
            <person name="Hage H."/>
            <person name="Chaduli D."/>
            <person name="Favel A."/>
            <person name="Grisel S."/>
            <person name="Henrissat B."/>
            <person name="Herpoel-Gimbert I."/>
            <person name="Ruiz-Duenas F.J."/>
            <person name="Chevret D."/>
            <person name="Hainaut M."/>
            <person name="Lin J."/>
            <person name="Wang M."/>
            <person name="Pangilinan J."/>
            <person name="Lipzen A."/>
            <person name="Lesage-Meessen L."/>
            <person name="Navarro D."/>
            <person name="Riley R."/>
            <person name="Grigoriev I.V."/>
            <person name="Zhou S."/>
            <person name="Raouche S."/>
            <person name="Rosso M.N."/>
        </authorList>
    </citation>
    <scope>NUCLEOTIDE SEQUENCE [LARGE SCALE GENOMIC DNA]</scope>
    <source>
        <strain evidence="2 3">BRFM 1820</strain>
    </source>
</reference>
<dbReference type="SUPFAM" id="SSF53474">
    <property type="entry name" value="alpha/beta-Hydrolases"/>
    <property type="match status" value="1"/>
</dbReference>
<dbReference type="Proteomes" id="UP000256964">
    <property type="component" value="Unassembled WGS sequence"/>
</dbReference>
<feature type="domain" description="AB hydrolase-1" evidence="1">
    <location>
        <begin position="30"/>
        <end position="374"/>
    </location>
</feature>
<evidence type="ECO:0000259" key="1">
    <source>
        <dbReference type="Pfam" id="PF12697"/>
    </source>
</evidence>
<dbReference type="OrthoDB" id="3466517at2759"/>
<keyword evidence="3" id="KW-1185">Reference proteome</keyword>
<evidence type="ECO:0000313" key="3">
    <source>
        <dbReference type="Proteomes" id="UP000256964"/>
    </source>
</evidence>
<dbReference type="InterPro" id="IPR000073">
    <property type="entry name" value="AB_hydrolase_1"/>
</dbReference>
<dbReference type="Pfam" id="PF12697">
    <property type="entry name" value="Abhydrolase_6"/>
    <property type="match status" value="1"/>
</dbReference>
<protein>
    <submittedName>
        <fullName evidence="2">Alpha/beta-hydrolase</fullName>
    </submittedName>
</protein>
<organism evidence="2 3">
    <name type="scientific">Lentinus brumalis</name>
    <dbReference type="NCBI Taxonomy" id="2498619"/>
    <lineage>
        <taxon>Eukaryota</taxon>
        <taxon>Fungi</taxon>
        <taxon>Dikarya</taxon>
        <taxon>Basidiomycota</taxon>
        <taxon>Agaricomycotina</taxon>
        <taxon>Agaricomycetes</taxon>
        <taxon>Polyporales</taxon>
        <taxon>Polyporaceae</taxon>
        <taxon>Lentinus</taxon>
    </lineage>
</organism>
<evidence type="ECO:0000313" key="2">
    <source>
        <dbReference type="EMBL" id="RDX50215.1"/>
    </source>
</evidence>